<keyword evidence="8" id="KW-1185">Reference proteome</keyword>
<protein>
    <submittedName>
        <fullName evidence="7">ABC transporter substrate-binding protein</fullName>
    </submittedName>
</protein>
<dbReference type="PANTHER" id="PTHR35936">
    <property type="entry name" value="MEMBRANE-BOUND LYTIC MUREIN TRANSGLYCOSYLASE F"/>
    <property type="match status" value="1"/>
</dbReference>
<reference evidence="7 8" key="1">
    <citation type="submission" date="2023-08" db="EMBL/GenBank/DDBJ databases">
        <title>Rhodoferax potami sp. nov. and Rhodoferax mekongensis sp. nov., isolated from the Mekong River in Thailand.</title>
        <authorList>
            <person name="Kitikhun S."/>
            <person name="Charoenyingcharoen P."/>
            <person name="Siriarchawattana P."/>
            <person name="Likhitrattanapisal S."/>
            <person name="Nilsakha T."/>
            <person name="Chanpet A."/>
            <person name="Rattanawaree P."/>
            <person name="Ingsriswang S."/>
        </authorList>
    </citation>
    <scope>NUCLEOTIDE SEQUENCE [LARGE SCALE GENOMIC DNA]</scope>
    <source>
        <strain evidence="7 8">TBRC 17660</strain>
    </source>
</reference>
<dbReference type="Pfam" id="PF00497">
    <property type="entry name" value="SBP_bac_3"/>
    <property type="match status" value="1"/>
</dbReference>
<gene>
    <name evidence="7" type="ORF">RAE19_17450</name>
</gene>
<dbReference type="PANTHER" id="PTHR35936:SF17">
    <property type="entry name" value="ARGININE-BINDING EXTRACELLULAR PROTEIN ARTP"/>
    <property type="match status" value="1"/>
</dbReference>
<dbReference type="Proteomes" id="UP001321700">
    <property type="component" value="Unassembled WGS sequence"/>
</dbReference>
<dbReference type="SUPFAM" id="SSF53850">
    <property type="entry name" value="Periplasmic binding protein-like II"/>
    <property type="match status" value="1"/>
</dbReference>
<accession>A0ABU3KSK6</accession>
<dbReference type="CDD" id="cd13703">
    <property type="entry name" value="PBP2_HisJ_LAO"/>
    <property type="match status" value="1"/>
</dbReference>
<evidence type="ECO:0000259" key="6">
    <source>
        <dbReference type="SMART" id="SM00062"/>
    </source>
</evidence>
<proteinExistence type="inferred from homology"/>
<sequence>MKKLLLALAATSVLAACGKKEEAAPAAPAAPASAPVAAAPAPEVGPLKVAIDPTYEPFTFKSADGQPTGFDVDVANALCEQIKRKCEFVEQVWDSMIPGLNAKKYDVIISSMSITDDRLKEVDFTDKYYNTPSRLVLKKGVKFTDAASIKGKKIGVLKGSTQEKYAMGDLKPAGVIVNSYEAQDQVYLDIKSGRLDGTVADYMEVTGGFLSKPEGAKFELVGPDLKMPQYFGYGAGIALRKGEDQLKGELNEAIKAIRANGTYKALNDKYFAKYNIDVYGE</sequence>
<feature type="chain" id="PRO_5047061480" evidence="5">
    <location>
        <begin position="16"/>
        <end position="281"/>
    </location>
</feature>
<feature type="domain" description="Solute-binding protein family 3/N-terminal" evidence="6">
    <location>
        <begin position="46"/>
        <end position="274"/>
    </location>
</feature>
<organism evidence="7 8">
    <name type="scientific">Rhodoferax potami</name>
    <dbReference type="NCBI Taxonomy" id="3068338"/>
    <lineage>
        <taxon>Bacteria</taxon>
        <taxon>Pseudomonadati</taxon>
        <taxon>Pseudomonadota</taxon>
        <taxon>Betaproteobacteria</taxon>
        <taxon>Burkholderiales</taxon>
        <taxon>Comamonadaceae</taxon>
        <taxon>Rhodoferax</taxon>
    </lineage>
</organism>
<evidence type="ECO:0000313" key="8">
    <source>
        <dbReference type="Proteomes" id="UP001321700"/>
    </source>
</evidence>
<evidence type="ECO:0000256" key="3">
    <source>
        <dbReference type="ARBA" id="ARBA00022729"/>
    </source>
</evidence>
<dbReference type="PROSITE" id="PS01039">
    <property type="entry name" value="SBP_BACTERIAL_3"/>
    <property type="match status" value="1"/>
</dbReference>
<dbReference type="InterPro" id="IPR001638">
    <property type="entry name" value="Solute-binding_3/MltF_N"/>
</dbReference>
<evidence type="ECO:0000256" key="5">
    <source>
        <dbReference type="SAM" id="SignalP"/>
    </source>
</evidence>
<comment type="caution">
    <text evidence="7">The sequence shown here is derived from an EMBL/GenBank/DDBJ whole genome shotgun (WGS) entry which is preliminary data.</text>
</comment>
<dbReference type="EMBL" id="JAVBIK010000001">
    <property type="protein sequence ID" value="MDT7520473.1"/>
    <property type="molecule type" value="Genomic_DNA"/>
</dbReference>
<comment type="similarity">
    <text evidence="2 4">Belongs to the bacterial solute-binding protein 3 family.</text>
</comment>
<dbReference type="Gene3D" id="3.40.190.10">
    <property type="entry name" value="Periplasmic binding protein-like II"/>
    <property type="match status" value="2"/>
</dbReference>
<feature type="signal peptide" evidence="5">
    <location>
        <begin position="1"/>
        <end position="15"/>
    </location>
</feature>
<dbReference type="SMART" id="SM00062">
    <property type="entry name" value="PBPb"/>
    <property type="match status" value="1"/>
</dbReference>
<keyword evidence="3 5" id="KW-0732">Signal</keyword>
<name>A0ABU3KSK6_9BURK</name>
<comment type="subcellular location">
    <subcellularLocation>
        <location evidence="1">Cell envelope</location>
    </subcellularLocation>
</comment>
<evidence type="ECO:0000256" key="2">
    <source>
        <dbReference type="ARBA" id="ARBA00010333"/>
    </source>
</evidence>
<evidence type="ECO:0000313" key="7">
    <source>
        <dbReference type="EMBL" id="MDT7520473.1"/>
    </source>
</evidence>
<dbReference type="RefSeq" id="WP_313876067.1">
    <property type="nucleotide sequence ID" value="NZ_JAVBIK010000001.1"/>
</dbReference>
<dbReference type="InterPro" id="IPR018313">
    <property type="entry name" value="SBP_3_CS"/>
</dbReference>
<dbReference type="PROSITE" id="PS51257">
    <property type="entry name" value="PROKAR_LIPOPROTEIN"/>
    <property type="match status" value="1"/>
</dbReference>
<evidence type="ECO:0000256" key="1">
    <source>
        <dbReference type="ARBA" id="ARBA00004196"/>
    </source>
</evidence>
<evidence type="ECO:0000256" key="4">
    <source>
        <dbReference type="RuleBase" id="RU003744"/>
    </source>
</evidence>